<keyword evidence="4" id="KW-1185">Reference proteome</keyword>
<dbReference type="OrthoDB" id="6021171at2759"/>
<dbReference type="GO" id="GO:0006959">
    <property type="term" value="P:humoral immune response"/>
    <property type="evidence" value="ECO:0007669"/>
    <property type="project" value="TreeGrafter"/>
</dbReference>
<proteinExistence type="predicted"/>
<evidence type="ECO:0000313" key="5">
    <source>
        <dbReference type="RefSeq" id="XP_022337421.1"/>
    </source>
</evidence>
<protein>
    <submittedName>
        <fullName evidence="5">Uncharacterized protein LOC111133372 isoform X1</fullName>
    </submittedName>
</protein>
<evidence type="ECO:0000259" key="3">
    <source>
        <dbReference type="PROSITE" id="PS51534"/>
    </source>
</evidence>
<dbReference type="Gene3D" id="1.10.533.10">
    <property type="entry name" value="Death Domain, Fas"/>
    <property type="match status" value="1"/>
</dbReference>
<evidence type="ECO:0000256" key="1">
    <source>
        <dbReference type="SAM" id="MobiDB-lite"/>
    </source>
</evidence>
<dbReference type="InterPro" id="IPR011029">
    <property type="entry name" value="DEATH-like_dom_sf"/>
</dbReference>
<evidence type="ECO:0000259" key="2">
    <source>
        <dbReference type="PROSITE" id="PS50017"/>
    </source>
</evidence>
<dbReference type="InterPro" id="IPR053047">
    <property type="entry name" value="E3_ubiq_ligase_TRAF3IP2"/>
</dbReference>
<dbReference type="InterPro" id="IPR000488">
    <property type="entry name" value="Death_dom"/>
</dbReference>
<dbReference type="PROSITE" id="PS51534">
    <property type="entry name" value="SEFIR"/>
    <property type="match status" value="1"/>
</dbReference>
<dbReference type="InterPro" id="IPR013568">
    <property type="entry name" value="SEFIR_dom"/>
</dbReference>
<dbReference type="PANTHER" id="PTHR34257:SF2">
    <property type="entry name" value="E3 UBIQUITIN LIGASE TRAF3IP2"/>
    <property type="match status" value="1"/>
</dbReference>
<feature type="compositionally biased region" description="Basic and acidic residues" evidence="1">
    <location>
        <begin position="666"/>
        <end position="675"/>
    </location>
</feature>
<reference evidence="4" key="1">
    <citation type="submission" date="2024-06" db="UniProtKB">
        <authorList>
            <consortium name="RefSeq"/>
        </authorList>
    </citation>
    <scope>NUCLEOTIDE SEQUENCE [LARGE SCALE GENOMIC DNA]</scope>
</reference>
<sequence length="692" mass="80003">MMDIPFRFVGYEVWTQLANKLDPDTGLIGNNWRMLAEKLGYSTEVILCLESKKTPHGRNTLTLFEEYMKKRESSVNAVMKALESMERKDALEVLQNALPEIQRRHDAEKRYDPDKLMKAEPQEHTECPPCYHSYPPEALQPPHHFYYQQNMRHHRPNIVGPSHSNAYSNLEGDMPKKLNTSSAYSTKHFTQGVVRMGCNYNFNPSSTHTGMSTRQVRGGNSMAVQCDRRDNYTNDEIEMGELSSHASRLRDDPTPVPNVLFRRPYMNSLNVVNSQDMPVASEEVVGAGSGYSEAMVPKHVSLKRQNSVESNARQPTNEMQGKKMDSSKKLALNIPTSYNGSRIHLQPMKPQDAFISPSPSQTPTSSSSSQNPLEKLQQITGSNSYMPDEKYQSMIEEKNREEMLYNSNRFSSEEMFRKPPVTSCQYEAEQKKMASTQQGGDWFNFKSSHRGNHQVANQLKIMGPRTFPMRSRSLTTCTETESNSQDRSNLAKSQSMPHDMKPAEYRKAFRHIKVFVTYSAESKRHIQKVLNLCRCIEKNGFTCCMDMYDRRMPTEDKLGWVRERFEEADFILICVSENYLNETEREQTEMEESLTDRQLHTEYIYQLMVQEYNQHGHNRRFIPVMLDGTGEEHIPSWLQNTLFYKWPLHFRDLLWFLTKPETRIKTKTLTERKSSEEEEEMVPDSPPAAAAT</sequence>
<dbReference type="GO" id="GO:0007165">
    <property type="term" value="P:signal transduction"/>
    <property type="evidence" value="ECO:0007669"/>
    <property type="project" value="InterPro"/>
</dbReference>
<accession>A0A8B8ED01</accession>
<dbReference type="PROSITE" id="PS50017">
    <property type="entry name" value="DEATH_DOMAIN"/>
    <property type="match status" value="1"/>
</dbReference>
<dbReference type="Pfam" id="PF00531">
    <property type="entry name" value="Death"/>
    <property type="match status" value="1"/>
</dbReference>
<dbReference type="GO" id="GO:0043123">
    <property type="term" value="P:positive regulation of canonical NF-kappaB signal transduction"/>
    <property type="evidence" value="ECO:0007669"/>
    <property type="project" value="TreeGrafter"/>
</dbReference>
<feature type="region of interest" description="Disordered" evidence="1">
    <location>
        <begin position="305"/>
        <end position="327"/>
    </location>
</feature>
<dbReference type="PANTHER" id="PTHR34257">
    <property type="entry name" value="ADAPTER PROTEIN CIKS"/>
    <property type="match status" value="1"/>
</dbReference>
<organism evidence="4 5">
    <name type="scientific">Crassostrea virginica</name>
    <name type="common">Eastern oyster</name>
    <dbReference type="NCBI Taxonomy" id="6565"/>
    <lineage>
        <taxon>Eukaryota</taxon>
        <taxon>Metazoa</taxon>
        <taxon>Spiralia</taxon>
        <taxon>Lophotrochozoa</taxon>
        <taxon>Mollusca</taxon>
        <taxon>Bivalvia</taxon>
        <taxon>Autobranchia</taxon>
        <taxon>Pteriomorphia</taxon>
        <taxon>Ostreida</taxon>
        <taxon>Ostreoidea</taxon>
        <taxon>Ostreidae</taxon>
        <taxon>Crassostrea</taxon>
    </lineage>
</organism>
<reference evidence="5" key="2">
    <citation type="submission" date="2025-08" db="UniProtKB">
        <authorList>
            <consortium name="RefSeq"/>
        </authorList>
    </citation>
    <scope>IDENTIFICATION</scope>
    <source>
        <tissue evidence="5">Whole sample</tissue>
    </source>
</reference>
<dbReference type="KEGG" id="cvn:111133372"/>
<dbReference type="RefSeq" id="XP_022337421.1">
    <property type="nucleotide sequence ID" value="XM_022481713.1"/>
</dbReference>
<dbReference type="SUPFAM" id="SSF47986">
    <property type="entry name" value="DEATH domain"/>
    <property type="match status" value="1"/>
</dbReference>
<feature type="domain" description="SEFIR" evidence="3">
    <location>
        <begin position="511"/>
        <end position="655"/>
    </location>
</feature>
<evidence type="ECO:0000313" key="4">
    <source>
        <dbReference type="Proteomes" id="UP000694844"/>
    </source>
</evidence>
<dbReference type="Proteomes" id="UP000694844">
    <property type="component" value="Chromosome 1"/>
</dbReference>
<feature type="compositionally biased region" description="Polar residues" evidence="1">
    <location>
        <begin position="472"/>
        <end position="496"/>
    </location>
</feature>
<feature type="compositionally biased region" description="Polar residues" evidence="1">
    <location>
        <begin position="305"/>
        <end position="319"/>
    </location>
</feature>
<dbReference type="GeneID" id="111133372"/>
<feature type="compositionally biased region" description="Low complexity" evidence="1">
    <location>
        <begin position="356"/>
        <end position="370"/>
    </location>
</feature>
<feature type="domain" description="Death" evidence="2">
    <location>
        <begin position="28"/>
        <end position="98"/>
    </location>
</feature>
<dbReference type="Pfam" id="PF08357">
    <property type="entry name" value="SEFIR"/>
    <property type="match status" value="1"/>
</dbReference>
<dbReference type="SUPFAM" id="SSF52200">
    <property type="entry name" value="Toll/Interleukin receptor TIR domain"/>
    <property type="match status" value="1"/>
</dbReference>
<feature type="region of interest" description="Disordered" evidence="1">
    <location>
        <begin position="472"/>
        <end position="499"/>
    </location>
</feature>
<dbReference type="AlphaFoldDB" id="A0A8B8ED01"/>
<feature type="region of interest" description="Disordered" evidence="1">
    <location>
        <begin position="666"/>
        <end position="692"/>
    </location>
</feature>
<feature type="region of interest" description="Disordered" evidence="1">
    <location>
        <begin position="350"/>
        <end position="373"/>
    </location>
</feature>
<dbReference type="InterPro" id="IPR035897">
    <property type="entry name" value="Toll_tir_struct_dom_sf"/>
</dbReference>
<gene>
    <name evidence="5" type="primary">LOC111133372</name>
</gene>
<name>A0A8B8ED01_CRAVI</name>
<dbReference type="Gene3D" id="3.40.50.11530">
    <property type="match status" value="1"/>
</dbReference>